<dbReference type="InterPro" id="IPR025351">
    <property type="entry name" value="Pvc16_N"/>
</dbReference>
<accession>A0A2S2D094</accession>
<sequence>MDTIRQTLKVIHQLINEYLRNIDGRSDDWVALTNIVGHDGSINDSAKDKVVMTVYNITKETVISTYTPAKPGGESFAIVQPPIYIDVHLMFMANFSAQTYSDGLGAISRVISYFQQNPWFSQANAPDLGADIEKITMELESLGPVEVNYIMGMLGTKYLPAVFYKLRMLPFAAPAMQSRTYPAKGGSIAESPDAAARP</sequence>
<geneLocation type="plasmid" evidence="2 3">
    <name>unnamed3</name>
</geneLocation>
<dbReference type="EMBL" id="CP029358">
    <property type="protein sequence ID" value="AWK89887.1"/>
    <property type="molecule type" value="Genomic_DNA"/>
</dbReference>
<proteinExistence type="predicted"/>
<dbReference type="RefSeq" id="WP_109333634.1">
    <property type="nucleotide sequence ID" value="NZ_CP029358.1"/>
</dbReference>
<dbReference type="AlphaFoldDB" id="A0A2S2D094"/>
<organism evidence="2 3">
    <name type="scientific">Azospirillum thermophilum</name>
    <dbReference type="NCBI Taxonomy" id="2202148"/>
    <lineage>
        <taxon>Bacteria</taxon>
        <taxon>Pseudomonadati</taxon>
        <taxon>Pseudomonadota</taxon>
        <taxon>Alphaproteobacteria</taxon>
        <taxon>Rhodospirillales</taxon>
        <taxon>Azospirillaceae</taxon>
        <taxon>Azospirillum</taxon>
    </lineage>
</organism>
<dbReference type="Proteomes" id="UP000245629">
    <property type="component" value="Plasmid unnamed3"/>
</dbReference>
<keyword evidence="2" id="KW-0614">Plasmid</keyword>
<evidence type="ECO:0000313" key="3">
    <source>
        <dbReference type="Proteomes" id="UP000245629"/>
    </source>
</evidence>
<reference evidence="3" key="1">
    <citation type="submission" date="2018-05" db="EMBL/GenBank/DDBJ databases">
        <title>Azospirillum thermophila sp. nov., a novel isolated from hot spring.</title>
        <authorList>
            <person name="Zhao Z."/>
        </authorList>
    </citation>
    <scope>NUCLEOTIDE SEQUENCE [LARGE SCALE GENOMIC DNA]</scope>
    <source>
        <strain evidence="3">CFH 70021</strain>
        <plasmid evidence="3">unnamed3</plasmid>
    </source>
</reference>
<evidence type="ECO:0000313" key="2">
    <source>
        <dbReference type="EMBL" id="AWK89887.1"/>
    </source>
</evidence>
<dbReference type="KEGG" id="azz:DEW08_28110"/>
<gene>
    <name evidence="2" type="ORF">DEW08_28110</name>
</gene>
<dbReference type="OrthoDB" id="7560784at2"/>
<feature type="domain" description="Pvc16 N-terminal" evidence="1">
    <location>
        <begin position="9"/>
        <end position="179"/>
    </location>
</feature>
<dbReference type="Pfam" id="PF14065">
    <property type="entry name" value="Pvc16_N"/>
    <property type="match status" value="1"/>
</dbReference>
<keyword evidence="3" id="KW-1185">Reference proteome</keyword>
<name>A0A2S2D094_9PROT</name>
<evidence type="ECO:0000259" key="1">
    <source>
        <dbReference type="Pfam" id="PF14065"/>
    </source>
</evidence>
<protein>
    <recommendedName>
        <fullName evidence="1">Pvc16 N-terminal domain-containing protein</fullName>
    </recommendedName>
</protein>